<keyword evidence="2" id="KW-1185">Reference proteome</keyword>
<dbReference type="InterPro" id="IPR038666">
    <property type="entry name" value="SSP1_head-tail_sf"/>
</dbReference>
<dbReference type="PATRIC" id="fig|1473.5.peg.1542"/>
<accession>A0A0L0QN40</accession>
<reference evidence="2" key="1">
    <citation type="submission" date="2015-07" db="EMBL/GenBank/DDBJ databases">
        <title>Fjat-10053 dsm26.</title>
        <authorList>
            <person name="Liu B."/>
            <person name="Wang J."/>
            <person name="Zhu Y."/>
            <person name="Liu G."/>
            <person name="Chen Q."/>
            <person name="Chen Z."/>
            <person name="Lan J."/>
            <person name="Che J."/>
            <person name="Ge C."/>
            <person name="Shi H."/>
            <person name="Pan Z."/>
            <person name="Liu X."/>
        </authorList>
    </citation>
    <scope>NUCLEOTIDE SEQUENCE [LARGE SCALE GENOMIC DNA]</scope>
    <source>
        <strain evidence="2">DSM 26</strain>
    </source>
</reference>
<sequence length="110" mass="12801">MTNPAKYRCRITFQRKENVQDGEGNWVPGWVDTDITVWAAIKDLRGKEIIEAGANSVKITTRIYIRYREGLSEDMRIKYGARIFDITFLNNLEQRNIEYEILANEVKSNG</sequence>
<dbReference type="InterPro" id="IPR008767">
    <property type="entry name" value="Phage_SPP1_head-tail_adaptor"/>
</dbReference>
<dbReference type="RefSeq" id="WP_050352214.1">
    <property type="nucleotide sequence ID" value="NZ_CP073011.1"/>
</dbReference>
<comment type="caution">
    <text evidence="1">The sequence shown here is derived from an EMBL/GenBank/DDBJ whole genome shotgun (WGS) entry which is preliminary data.</text>
</comment>
<evidence type="ECO:0008006" key="3">
    <source>
        <dbReference type="Google" id="ProtNLM"/>
    </source>
</evidence>
<dbReference type="Gene3D" id="2.40.10.270">
    <property type="entry name" value="Bacteriophage SPP1 head-tail adaptor protein"/>
    <property type="match status" value="1"/>
</dbReference>
<gene>
    <name evidence="1" type="ORF">AFK71_14525</name>
</gene>
<dbReference type="GeneID" id="66871293"/>
<dbReference type="NCBIfam" id="TIGR01563">
    <property type="entry name" value="gp16_SPP1"/>
    <property type="match status" value="1"/>
</dbReference>
<dbReference type="EMBL" id="LGTO01000007">
    <property type="protein sequence ID" value="KNE19668.1"/>
    <property type="molecule type" value="Genomic_DNA"/>
</dbReference>
<organism evidence="1 2">
    <name type="scientific">Virgibacillus pantothenticus</name>
    <dbReference type="NCBI Taxonomy" id="1473"/>
    <lineage>
        <taxon>Bacteria</taxon>
        <taxon>Bacillati</taxon>
        <taxon>Bacillota</taxon>
        <taxon>Bacilli</taxon>
        <taxon>Bacillales</taxon>
        <taxon>Bacillaceae</taxon>
        <taxon>Virgibacillus</taxon>
    </lineage>
</organism>
<proteinExistence type="predicted"/>
<dbReference type="Pfam" id="PF05521">
    <property type="entry name" value="Phage_HCP"/>
    <property type="match status" value="1"/>
</dbReference>
<evidence type="ECO:0000313" key="1">
    <source>
        <dbReference type="EMBL" id="KNE19668.1"/>
    </source>
</evidence>
<evidence type="ECO:0000313" key="2">
    <source>
        <dbReference type="Proteomes" id="UP000036780"/>
    </source>
</evidence>
<name>A0A0L0QN40_VIRPA</name>
<protein>
    <recommendedName>
        <fullName evidence="3">Head-tail adaptor protein</fullName>
    </recommendedName>
</protein>
<dbReference type="AlphaFoldDB" id="A0A0L0QN40"/>
<dbReference type="Proteomes" id="UP000036780">
    <property type="component" value="Unassembled WGS sequence"/>
</dbReference>